<dbReference type="Pfam" id="PF12900">
    <property type="entry name" value="Pyridox_ox_2"/>
    <property type="match status" value="1"/>
</dbReference>
<dbReference type="SUPFAM" id="SSF50475">
    <property type="entry name" value="FMN-binding split barrel"/>
    <property type="match status" value="1"/>
</dbReference>
<protein>
    <submittedName>
        <fullName evidence="1">Pyridoxamine 5'-phosphate oxidase family protein</fullName>
    </submittedName>
</protein>
<dbReference type="Gene3D" id="2.30.110.10">
    <property type="entry name" value="Electron Transport, Fmn-binding Protein, Chain A"/>
    <property type="match status" value="1"/>
</dbReference>
<accession>A0ABU2FQM4</accession>
<evidence type="ECO:0000313" key="1">
    <source>
        <dbReference type="EMBL" id="MDS0283048.1"/>
    </source>
</evidence>
<dbReference type="Proteomes" id="UP001268864">
    <property type="component" value="Unassembled WGS sequence"/>
</dbReference>
<name>A0ABU2FQM4_9EURY</name>
<evidence type="ECO:0000313" key="2">
    <source>
        <dbReference type="Proteomes" id="UP001268864"/>
    </source>
</evidence>
<proteinExistence type="predicted"/>
<dbReference type="EMBL" id="JAMQOS010000004">
    <property type="protein sequence ID" value="MDS0283048.1"/>
    <property type="molecule type" value="Genomic_DNA"/>
</dbReference>
<gene>
    <name evidence="1" type="ORF">NDI86_13025</name>
</gene>
<dbReference type="InterPro" id="IPR024747">
    <property type="entry name" value="Pyridox_Oxase-rel"/>
</dbReference>
<organism evidence="1 2">
    <name type="scientific">Haloarcula onubensis</name>
    <dbReference type="NCBI Taxonomy" id="2950539"/>
    <lineage>
        <taxon>Archaea</taxon>
        <taxon>Methanobacteriati</taxon>
        <taxon>Methanobacteriota</taxon>
        <taxon>Stenosarchaea group</taxon>
        <taxon>Halobacteria</taxon>
        <taxon>Halobacteriales</taxon>
        <taxon>Haloarculaceae</taxon>
        <taxon>Haloarcula</taxon>
    </lineage>
</organism>
<comment type="caution">
    <text evidence="1">The sequence shown here is derived from an EMBL/GenBank/DDBJ whole genome shotgun (WGS) entry which is preliminary data.</text>
</comment>
<dbReference type="RefSeq" id="WP_310900883.1">
    <property type="nucleotide sequence ID" value="NZ_JAMQOS010000004.1"/>
</dbReference>
<dbReference type="InterPro" id="IPR012349">
    <property type="entry name" value="Split_barrel_FMN-bd"/>
</dbReference>
<reference evidence="1 2" key="1">
    <citation type="submission" date="2022-06" db="EMBL/GenBank/DDBJ databases">
        <title>Halomicroarcula sp. a new haloarchaeum isolate from saline soil.</title>
        <authorList>
            <person name="Strakova D."/>
            <person name="Galisteo C."/>
            <person name="Sanchez-Porro C."/>
            <person name="Ventosa A."/>
        </authorList>
    </citation>
    <scope>NUCLEOTIDE SEQUENCE [LARGE SCALE GENOMIC DNA]</scope>
    <source>
        <strain evidence="1 2">S3CR25-11</strain>
    </source>
</reference>
<keyword evidence="2" id="KW-1185">Reference proteome</keyword>
<sequence>MENLRWPRMTEDELTAFLGDGGTGVISFSTSSDDSPYSIPVSYGFNSDVKHFHFRLALPPGSEKEALVARPVSFVTHDQADEGWRSVVATGSLEDLTDEPYESSAIQERWGVDVPVVDIFEEPPEDVAFRKFRLVPDQLTGRKQIRSEE</sequence>